<dbReference type="RefSeq" id="WP_145912520.1">
    <property type="nucleotide sequence ID" value="NZ_CP013251.1"/>
</dbReference>
<gene>
    <name evidence="1" type="ORF">EZMO1_1440</name>
</gene>
<sequence length="73" mass="8243">MNPTQIMDKIYKLLDRVGFLADKAYQEHLKAEEAAGQPVAFNISKEAEEVIASFSQEDVSKVVERKKRLYGLG</sequence>
<dbReference type="PATRIC" id="fig|570277.3.peg.1560"/>
<accession>A0A142BA35</accession>
<evidence type="ECO:0000313" key="1">
    <source>
        <dbReference type="EMBL" id="AMO55611.1"/>
    </source>
</evidence>
<name>A0A142BA35_9GAMM</name>
<dbReference type="EMBL" id="CP013251">
    <property type="protein sequence ID" value="AMO55611.1"/>
    <property type="molecule type" value="Genomic_DNA"/>
</dbReference>
<dbReference type="STRING" id="570277.EZMO1_1440"/>
<protein>
    <submittedName>
        <fullName evidence="1">Uncharacterized protein</fullName>
    </submittedName>
</protein>
<evidence type="ECO:0000313" key="2">
    <source>
        <dbReference type="Proteomes" id="UP000071065"/>
    </source>
</evidence>
<dbReference type="AlphaFoldDB" id="A0A142BA35"/>
<dbReference type="KEGG" id="emp:EZMO1_1440"/>
<proteinExistence type="predicted"/>
<organism evidence="1 2">
    <name type="scientific">Endozoicomonas montiporae CL-33</name>
    <dbReference type="NCBI Taxonomy" id="570277"/>
    <lineage>
        <taxon>Bacteria</taxon>
        <taxon>Pseudomonadati</taxon>
        <taxon>Pseudomonadota</taxon>
        <taxon>Gammaproteobacteria</taxon>
        <taxon>Oceanospirillales</taxon>
        <taxon>Endozoicomonadaceae</taxon>
        <taxon>Endozoicomonas</taxon>
    </lineage>
</organism>
<reference evidence="1 2" key="1">
    <citation type="journal article" date="2016" name="Front. Microbiol.">
        <title>Genomic Insight into the Host-Endosymbiont Relationship of Endozoicomonas montiporae CL-33(T) with its Coral Host.</title>
        <authorList>
            <person name="Ding J.-Y."/>
            <person name="Shiu J.-H."/>
            <person name="Chen W.-M."/>
            <person name="Chiang Y.-R."/>
            <person name="Tang S.-L."/>
        </authorList>
    </citation>
    <scope>NUCLEOTIDE SEQUENCE [LARGE SCALE GENOMIC DNA]</scope>
    <source>
        <strain evidence="1 2">CL-33</strain>
    </source>
</reference>
<dbReference type="Proteomes" id="UP000071065">
    <property type="component" value="Chromosome"/>
</dbReference>